<feature type="region of interest" description="Disordered" evidence="1">
    <location>
        <begin position="145"/>
        <end position="206"/>
    </location>
</feature>
<reference evidence="3" key="1">
    <citation type="submission" date="2020-07" db="EMBL/GenBank/DDBJ databases">
        <title>The High-quality genome of the commercially important snow crab, Chionoecetes opilio.</title>
        <authorList>
            <person name="Jeong J.-H."/>
            <person name="Ryu S."/>
        </authorList>
    </citation>
    <scope>NUCLEOTIDE SEQUENCE</scope>
    <source>
        <strain evidence="3">MADBK_172401_WGS</strain>
        <tissue evidence="3">Digestive gland</tissue>
    </source>
</reference>
<feature type="compositionally biased region" description="Polar residues" evidence="1">
    <location>
        <begin position="300"/>
        <end position="316"/>
    </location>
</feature>
<name>A0A8J4YI47_CHIOP</name>
<feature type="region of interest" description="Disordered" evidence="1">
    <location>
        <begin position="265"/>
        <end position="388"/>
    </location>
</feature>
<dbReference type="OrthoDB" id="5984255at2759"/>
<evidence type="ECO:0000313" key="4">
    <source>
        <dbReference type="Proteomes" id="UP000770661"/>
    </source>
</evidence>
<feature type="compositionally biased region" description="Basic and acidic residues" evidence="1">
    <location>
        <begin position="187"/>
        <end position="198"/>
    </location>
</feature>
<evidence type="ECO:0000259" key="2">
    <source>
        <dbReference type="PROSITE" id="PS51029"/>
    </source>
</evidence>
<dbReference type="AlphaFoldDB" id="A0A8J4YI47"/>
<proteinExistence type="predicted"/>
<accession>A0A8J4YI47</accession>
<sequence>MSATEEKKMVDFIQQNPCLYDKSKRDWLNKTVRDELWRTQVEVMQRTREELTLWYESIWTRLSRLRKTKSGQGAVRITDRDQWILDNFSFLIPHMIEVPRRNTVSLKAKAAAAAAAPLAAASTSTSVEVIPDSHDDCILDVPEMPDIPPSQPTSESFALRRPSHTETTTTIRRGKKRPAPAADDSTSTDKRAIDEMQSQREQSNELAQLSRDLLQTLRPTTSLDKHHMCGYLSSQFNEVRPEIWKRYRTRFFLLCEKMVAENDAANAAQRQGQQQQQQPQAAPQQQQQHVHNEWQPPPSQWGTQTYPGVSPWNSMDSEWVQRTLHAKTATRSSPRSPSCPPFRTPTYATLNTPQLPSQGSLDRMSFKASFGSLLNQNETPRAGTQQQR</sequence>
<dbReference type="Proteomes" id="UP000770661">
    <property type="component" value="Unassembled WGS sequence"/>
</dbReference>
<feature type="compositionally biased region" description="Polar residues" evidence="1">
    <location>
        <begin position="347"/>
        <end position="360"/>
    </location>
</feature>
<comment type="caution">
    <text evidence="3">The sequence shown here is derived from an EMBL/GenBank/DDBJ whole genome shotgun (WGS) entry which is preliminary data.</text>
</comment>
<feature type="compositionally biased region" description="Polar residues" evidence="1">
    <location>
        <begin position="372"/>
        <end position="388"/>
    </location>
</feature>
<dbReference type="EMBL" id="JACEEZ010008220">
    <property type="protein sequence ID" value="KAG0723474.1"/>
    <property type="molecule type" value="Genomic_DNA"/>
</dbReference>
<dbReference type="InterPro" id="IPR006578">
    <property type="entry name" value="MADF-dom"/>
</dbReference>
<feature type="domain" description="MADF" evidence="2">
    <location>
        <begin position="8"/>
        <end position="96"/>
    </location>
</feature>
<dbReference type="PROSITE" id="PS51029">
    <property type="entry name" value="MADF"/>
    <property type="match status" value="1"/>
</dbReference>
<protein>
    <recommendedName>
        <fullName evidence="2">MADF domain-containing protein</fullName>
    </recommendedName>
</protein>
<evidence type="ECO:0000313" key="3">
    <source>
        <dbReference type="EMBL" id="KAG0723474.1"/>
    </source>
</evidence>
<evidence type="ECO:0000256" key="1">
    <source>
        <dbReference type="SAM" id="MobiDB-lite"/>
    </source>
</evidence>
<feature type="compositionally biased region" description="Low complexity" evidence="1">
    <location>
        <begin position="265"/>
        <end position="288"/>
    </location>
</feature>
<organism evidence="3 4">
    <name type="scientific">Chionoecetes opilio</name>
    <name type="common">Atlantic snow crab</name>
    <name type="synonym">Cancer opilio</name>
    <dbReference type="NCBI Taxonomy" id="41210"/>
    <lineage>
        <taxon>Eukaryota</taxon>
        <taxon>Metazoa</taxon>
        <taxon>Ecdysozoa</taxon>
        <taxon>Arthropoda</taxon>
        <taxon>Crustacea</taxon>
        <taxon>Multicrustacea</taxon>
        <taxon>Malacostraca</taxon>
        <taxon>Eumalacostraca</taxon>
        <taxon>Eucarida</taxon>
        <taxon>Decapoda</taxon>
        <taxon>Pleocyemata</taxon>
        <taxon>Brachyura</taxon>
        <taxon>Eubrachyura</taxon>
        <taxon>Majoidea</taxon>
        <taxon>Majidae</taxon>
        <taxon>Chionoecetes</taxon>
    </lineage>
</organism>
<keyword evidence="4" id="KW-1185">Reference proteome</keyword>
<gene>
    <name evidence="3" type="ORF">GWK47_042669</name>
</gene>